<accession>A0ABQ3A0B7</accession>
<dbReference type="PROSITE" id="PS51257">
    <property type="entry name" value="PROKAR_LIPOPROTEIN"/>
    <property type="match status" value="1"/>
</dbReference>
<organism evidence="2 3">
    <name type="scientific">Rhodanobacter panaciterrae</name>
    <dbReference type="NCBI Taxonomy" id="490572"/>
    <lineage>
        <taxon>Bacteria</taxon>
        <taxon>Pseudomonadati</taxon>
        <taxon>Pseudomonadota</taxon>
        <taxon>Gammaproteobacteria</taxon>
        <taxon>Lysobacterales</taxon>
        <taxon>Rhodanobacteraceae</taxon>
        <taxon>Rhodanobacter</taxon>
    </lineage>
</organism>
<dbReference type="EMBL" id="BMXT01000002">
    <property type="protein sequence ID" value="GGY28162.1"/>
    <property type="molecule type" value="Genomic_DNA"/>
</dbReference>
<dbReference type="RefSeq" id="WP_229792863.1">
    <property type="nucleotide sequence ID" value="NZ_BMXT01000002.1"/>
</dbReference>
<feature type="chain" id="PRO_5047400094" description="L,D-peptidoglycan transpeptidase YkuD, ErfK/YbiS/YcfS/YnhG family" evidence="1">
    <location>
        <begin position="26"/>
        <end position="269"/>
    </location>
</feature>
<evidence type="ECO:0008006" key="4">
    <source>
        <dbReference type="Google" id="ProtNLM"/>
    </source>
</evidence>
<protein>
    <recommendedName>
        <fullName evidence="4">L,D-peptidoglycan transpeptidase YkuD, ErfK/YbiS/YcfS/YnhG family</fullName>
    </recommendedName>
</protein>
<evidence type="ECO:0000256" key="1">
    <source>
        <dbReference type="SAM" id="SignalP"/>
    </source>
</evidence>
<sequence>MVFRRHSRSCAVCLVLALATLAILAGCAGHDLKASETSPWQSSRQLVLVTVADWNTDHGMLRTYTRGAHGWVAAGVAAPVTIGKTGAGWGLGLNAPQSGGPVKREGDNRSPAGVFRIGDTFGYASHVDTAMPYLALNATEYCVDVSGAAHYNRIVDANVVGADAVKGSTEPMRRDLHVNGDQRYRMGFVIEQNPQAKPLAGSCIFAHLWASPTDSTAGCTAMTPSVMQSLLAWLRPEDQPIFILLPQHEYERLRTDWQLPAIAATGDAP</sequence>
<feature type="signal peptide" evidence="1">
    <location>
        <begin position="1"/>
        <end position="25"/>
    </location>
</feature>
<dbReference type="PANTHER" id="PTHR38589">
    <property type="entry name" value="BLR0621 PROTEIN"/>
    <property type="match status" value="1"/>
</dbReference>
<keyword evidence="1" id="KW-0732">Signal</keyword>
<proteinExistence type="predicted"/>
<dbReference type="PANTHER" id="PTHR38589:SF1">
    <property type="entry name" value="BLR0621 PROTEIN"/>
    <property type="match status" value="1"/>
</dbReference>
<evidence type="ECO:0000313" key="3">
    <source>
        <dbReference type="Proteomes" id="UP000621898"/>
    </source>
</evidence>
<gene>
    <name evidence="2" type="ORF">GCM10008098_21600</name>
</gene>
<comment type="caution">
    <text evidence="2">The sequence shown here is derived from an EMBL/GenBank/DDBJ whole genome shotgun (WGS) entry which is preliminary data.</text>
</comment>
<keyword evidence="3" id="KW-1185">Reference proteome</keyword>
<evidence type="ECO:0000313" key="2">
    <source>
        <dbReference type="EMBL" id="GGY28162.1"/>
    </source>
</evidence>
<reference evidence="3" key="1">
    <citation type="journal article" date="2019" name="Int. J. Syst. Evol. Microbiol.">
        <title>The Global Catalogue of Microorganisms (GCM) 10K type strain sequencing project: providing services to taxonomists for standard genome sequencing and annotation.</title>
        <authorList>
            <consortium name="The Broad Institute Genomics Platform"/>
            <consortium name="The Broad Institute Genome Sequencing Center for Infectious Disease"/>
            <person name="Wu L."/>
            <person name="Ma J."/>
        </authorList>
    </citation>
    <scope>NUCLEOTIDE SEQUENCE [LARGE SCALE GENOMIC DNA]</scope>
    <source>
        <strain evidence="3">KCTC 22232</strain>
    </source>
</reference>
<dbReference type="Proteomes" id="UP000621898">
    <property type="component" value="Unassembled WGS sequence"/>
</dbReference>
<name>A0ABQ3A0B7_9GAMM</name>